<proteinExistence type="predicted"/>
<name>A0A3R7IH07_9BURK</name>
<reference evidence="1 2" key="1">
    <citation type="submission" date="2018-09" db="EMBL/GenBank/DDBJ databases">
        <title>Genome comparison of Alicycliphilus sp. BQ1, a polyurethanolytic bacterium, with its closest phylogenetic relatives Alicycliphilus denitrificans BC and K601, unable to attack polyurethane.</title>
        <authorList>
            <person name="Loza-Tavera H."/>
            <person name="Lozano L."/>
            <person name="Cevallos M."/>
            <person name="Maya-Lucas O."/>
            <person name="Garcia-Mena J."/>
            <person name="Hernandez J."/>
        </authorList>
    </citation>
    <scope>NUCLEOTIDE SEQUENCE [LARGE SCALE GENOMIC DNA]</scope>
    <source>
        <strain evidence="1 2">BQ1</strain>
    </source>
</reference>
<evidence type="ECO:0000313" key="1">
    <source>
        <dbReference type="EMBL" id="RKJ97360.1"/>
    </source>
</evidence>
<organism evidence="1 2">
    <name type="scientific">Alicycliphilus denitrificans</name>
    <dbReference type="NCBI Taxonomy" id="179636"/>
    <lineage>
        <taxon>Bacteria</taxon>
        <taxon>Pseudomonadati</taxon>
        <taxon>Pseudomonadota</taxon>
        <taxon>Betaproteobacteria</taxon>
        <taxon>Burkholderiales</taxon>
        <taxon>Comamonadaceae</taxon>
        <taxon>Alicycliphilus</taxon>
    </lineage>
</organism>
<evidence type="ECO:0000313" key="2">
    <source>
        <dbReference type="Proteomes" id="UP000216225"/>
    </source>
</evidence>
<dbReference type="InterPro" id="IPR027417">
    <property type="entry name" value="P-loop_NTPase"/>
</dbReference>
<dbReference type="AlphaFoldDB" id="A0A3R7IH07"/>
<protein>
    <submittedName>
        <fullName evidence="1">Uncharacterized protein</fullName>
    </submittedName>
</protein>
<dbReference type="RefSeq" id="WP_094438852.1">
    <property type="nucleotide sequence ID" value="NZ_NKDB02000002.1"/>
</dbReference>
<sequence>MLLDTALHQATGLHSLTPQSDLRLLAVLSQPDGGPWLEMLWQLCAHLQRLGYPVVVLDGTAREEPHAPGLAQLLGPAPWPGAGALDTAAAGASLAVLPAARGLAWLAEQAQAEGEGTAALRRLHPLFRAYALVVLHAPPERLAPLLHGSASMPLIMTGPGTQGMVRSYRQLKHMALHAGVRCTVAAIVPPGVAPQPQQTAQTLATLQRSAHKHLGLPIHTTTVTAARAQDIQRLALQLLENAGTLDAALPLLPAQGCAALSPLDRSH</sequence>
<dbReference type="EMBL" id="NKDB02000002">
    <property type="protein sequence ID" value="RKJ97360.1"/>
    <property type="molecule type" value="Genomic_DNA"/>
</dbReference>
<dbReference type="Proteomes" id="UP000216225">
    <property type="component" value="Unassembled WGS sequence"/>
</dbReference>
<accession>A0A3R7IH07</accession>
<gene>
    <name evidence="1" type="ORF">CE154_015430</name>
</gene>
<comment type="caution">
    <text evidence="1">The sequence shown here is derived from an EMBL/GenBank/DDBJ whole genome shotgun (WGS) entry which is preliminary data.</text>
</comment>
<dbReference type="Gene3D" id="3.40.50.300">
    <property type="entry name" value="P-loop containing nucleotide triphosphate hydrolases"/>
    <property type="match status" value="1"/>
</dbReference>